<keyword evidence="5" id="KW-0411">Iron-sulfur</keyword>
<dbReference type="PANTHER" id="PTHR43742:SF6">
    <property type="entry name" value="OXIDOREDUCTASE YYAE-RELATED"/>
    <property type="match status" value="1"/>
</dbReference>
<keyword evidence="4" id="KW-0408">Iron</keyword>
<evidence type="ECO:0000313" key="7">
    <source>
        <dbReference type="EMBL" id="GAG52324.1"/>
    </source>
</evidence>
<feature type="domain" description="Molybdopterin oxidoreductase" evidence="6">
    <location>
        <begin position="38"/>
        <end position="119"/>
    </location>
</feature>
<dbReference type="SUPFAM" id="SSF53706">
    <property type="entry name" value="Formate dehydrogenase/DMSO reductase, domains 1-3"/>
    <property type="match status" value="1"/>
</dbReference>
<dbReference type="GO" id="GO:0051536">
    <property type="term" value="F:iron-sulfur cluster binding"/>
    <property type="evidence" value="ECO:0007669"/>
    <property type="project" value="UniProtKB-KW"/>
</dbReference>
<reference evidence="7" key="1">
    <citation type="journal article" date="2014" name="Front. Microbiol.">
        <title>High frequency of phylogenetically diverse reductive dehalogenase-homologous genes in deep subseafloor sedimentary metagenomes.</title>
        <authorList>
            <person name="Kawai M."/>
            <person name="Futagami T."/>
            <person name="Toyoda A."/>
            <person name="Takaki Y."/>
            <person name="Nishi S."/>
            <person name="Hori S."/>
            <person name="Arai W."/>
            <person name="Tsubouchi T."/>
            <person name="Morono Y."/>
            <person name="Uchiyama I."/>
            <person name="Ito T."/>
            <person name="Fujiyama A."/>
            <person name="Inagaki F."/>
            <person name="Takami H."/>
        </authorList>
    </citation>
    <scope>NUCLEOTIDE SEQUENCE</scope>
    <source>
        <strain evidence="7">Expedition CK06-06</strain>
    </source>
</reference>
<comment type="caution">
    <text evidence="7">The sequence shown here is derived from an EMBL/GenBank/DDBJ whole genome shotgun (WGS) entry which is preliminary data.</text>
</comment>
<dbReference type="PROSITE" id="PS00490">
    <property type="entry name" value="MOLYBDOPTERIN_PROK_2"/>
    <property type="match status" value="1"/>
</dbReference>
<evidence type="ECO:0000259" key="6">
    <source>
        <dbReference type="Pfam" id="PF00384"/>
    </source>
</evidence>
<dbReference type="AlphaFoldDB" id="X0Y913"/>
<evidence type="ECO:0000256" key="1">
    <source>
        <dbReference type="ARBA" id="ARBA00022505"/>
    </source>
</evidence>
<gene>
    <name evidence="7" type="ORF">S01H1_82855</name>
</gene>
<accession>X0Y913</accession>
<dbReference type="GO" id="GO:0016491">
    <property type="term" value="F:oxidoreductase activity"/>
    <property type="evidence" value="ECO:0007669"/>
    <property type="project" value="UniProtKB-KW"/>
</dbReference>
<dbReference type="Gene3D" id="3.40.50.740">
    <property type="match status" value="1"/>
</dbReference>
<name>X0Y913_9ZZZZ</name>
<dbReference type="InterPro" id="IPR006655">
    <property type="entry name" value="Mopterin_OxRdtase_prok_CS"/>
</dbReference>
<feature type="non-terminal residue" evidence="7">
    <location>
        <position position="122"/>
    </location>
</feature>
<evidence type="ECO:0000256" key="2">
    <source>
        <dbReference type="ARBA" id="ARBA00022723"/>
    </source>
</evidence>
<dbReference type="GO" id="GO:0046872">
    <property type="term" value="F:metal ion binding"/>
    <property type="evidence" value="ECO:0007669"/>
    <property type="project" value="UniProtKB-KW"/>
</dbReference>
<dbReference type="EMBL" id="BARS01056216">
    <property type="protein sequence ID" value="GAG52324.1"/>
    <property type="molecule type" value="Genomic_DNA"/>
</dbReference>
<organism evidence="7">
    <name type="scientific">marine sediment metagenome</name>
    <dbReference type="NCBI Taxonomy" id="412755"/>
    <lineage>
        <taxon>unclassified sequences</taxon>
        <taxon>metagenomes</taxon>
        <taxon>ecological metagenomes</taxon>
    </lineage>
</organism>
<sequence length="122" mass="13642">MHERITPELKARMVGGGKYKVLDTAVIHPRHLLDAIMSDEPYPIRALFVMGSNTLLNQTDPIRTAQAFKKVEFTAVAELFMTPTAQLADILLPASSWLENDEVADTHMGWVALIRQKVEQIG</sequence>
<evidence type="ECO:0000256" key="3">
    <source>
        <dbReference type="ARBA" id="ARBA00023002"/>
    </source>
</evidence>
<proteinExistence type="predicted"/>
<evidence type="ECO:0000256" key="5">
    <source>
        <dbReference type="ARBA" id="ARBA00023014"/>
    </source>
</evidence>
<dbReference type="PANTHER" id="PTHR43742">
    <property type="entry name" value="TRIMETHYLAMINE-N-OXIDE REDUCTASE"/>
    <property type="match status" value="1"/>
</dbReference>
<protein>
    <recommendedName>
        <fullName evidence="6">Molybdopterin oxidoreductase domain-containing protein</fullName>
    </recommendedName>
</protein>
<dbReference type="Pfam" id="PF00384">
    <property type="entry name" value="Molybdopterin"/>
    <property type="match status" value="1"/>
</dbReference>
<keyword evidence="3" id="KW-0560">Oxidoreductase</keyword>
<dbReference type="InterPro" id="IPR050612">
    <property type="entry name" value="Prok_Mopterin_Oxidored"/>
</dbReference>
<keyword evidence="1" id="KW-0500">Molybdenum</keyword>
<dbReference type="InterPro" id="IPR006656">
    <property type="entry name" value="Mopterin_OxRdtase"/>
</dbReference>
<keyword evidence="2" id="KW-0479">Metal-binding</keyword>
<evidence type="ECO:0000256" key="4">
    <source>
        <dbReference type="ARBA" id="ARBA00023004"/>
    </source>
</evidence>